<proteinExistence type="predicted"/>
<dbReference type="SUPFAM" id="SSF56281">
    <property type="entry name" value="Metallo-hydrolase/oxidoreductase"/>
    <property type="match status" value="1"/>
</dbReference>
<dbReference type="GO" id="GO:0016787">
    <property type="term" value="F:hydrolase activity"/>
    <property type="evidence" value="ECO:0007669"/>
    <property type="project" value="UniProtKB-KW"/>
</dbReference>
<gene>
    <name evidence="2" type="ORF">B5D82_11295</name>
</gene>
<dbReference type="InterPro" id="IPR036388">
    <property type="entry name" value="WH-like_DNA-bd_sf"/>
</dbReference>
<dbReference type="InterPro" id="IPR050662">
    <property type="entry name" value="Sec-metab_biosynth-thioest"/>
</dbReference>
<dbReference type="Gene3D" id="3.60.15.10">
    <property type="entry name" value="Ribonuclease Z/Hydroxyacylglutathione hydrolase-like"/>
    <property type="match status" value="1"/>
</dbReference>
<dbReference type="InterPro" id="IPR001279">
    <property type="entry name" value="Metallo-B-lactamas"/>
</dbReference>
<evidence type="ECO:0000313" key="2">
    <source>
        <dbReference type="EMBL" id="ASP48295.1"/>
    </source>
</evidence>
<keyword evidence="2" id="KW-0378">Hydrolase</keyword>
<reference evidence="2 3" key="1">
    <citation type="submission" date="2017-08" db="EMBL/GenBank/DDBJ databases">
        <title>Complete genome of Colwellia sp. NB097-1, a psychrophile bacterium ioslated from Bering Sea.</title>
        <authorList>
            <person name="Chen X."/>
        </authorList>
    </citation>
    <scope>NUCLEOTIDE SEQUENCE [LARGE SCALE GENOMIC DNA]</scope>
    <source>
        <strain evidence="2 3">NB097-1</strain>
    </source>
</reference>
<keyword evidence="3" id="KW-1185">Reference proteome</keyword>
<dbReference type="SMART" id="SM00849">
    <property type="entry name" value="Lactamase_B"/>
    <property type="match status" value="1"/>
</dbReference>
<sequence length="364" mass="41781">MKSMNLTDRPPSLIRHNFLEYPMAPPLADGSMVEIADGLLWLRMPMPMSLDHINVYLLEDDDGWFILDTGLHTEQTQKLWLKVAKQYCHDKTIKGVICTHFHYDHSGLAGWLMETFNVPLYMTHGEFFTLKSFNGAFASLGNDHQLDFYHQAGMPQDEVLRVIDACRKDPFVQYCPPSYSRMRAGDVLTIGKRRWQIVIGEGHSPEHACLYCEEDKIILAGDQLLPHISSNILVNEFEPQGQQLANWFRSLELIQTLDPQTLVLPAHGPIFRQMHLRAQQLIDHHVETLDKLRIFVNEKAGFTAYEAMKYLFNRKLSAFDSMMALGETLAHLNWLEANNEFLCQRDNDSGINTYLSIVKTKNTG</sequence>
<dbReference type="PANTHER" id="PTHR23131">
    <property type="entry name" value="ENDORIBONUCLEASE LACTB2"/>
    <property type="match status" value="1"/>
</dbReference>
<dbReference type="AlphaFoldDB" id="A0A222G8R9"/>
<dbReference type="PANTHER" id="PTHR23131:SF4">
    <property type="entry name" value="METALLO-BETA-LACTAMASE SUPERFAMILY POTEIN"/>
    <property type="match status" value="1"/>
</dbReference>
<dbReference type="OrthoDB" id="9815874at2"/>
<name>A0A222G8R9_9GAMM</name>
<dbReference type="EMBL" id="CP020465">
    <property type="protein sequence ID" value="ASP48295.1"/>
    <property type="molecule type" value="Genomic_DNA"/>
</dbReference>
<dbReference type="RefSeq" id="WP_081151613.1">
    <property type="nucleotide sequence ID" value="NZ_CP020465.1"/>
</dbReference>
<accession>A0A222G8R9</accession>
<dbReference type="Pfam" id="PF21221">
    <property type="entry name" value="B_lactamase-like_C"/>
    <property type="match status" value="1"/>
</dbReference>
<evidence type="ECO:0000313" key="3">
    <source>
        <dbReference type="Proteomes" id="UP000202259"/>
    </source>
</evidence>
<dbReference type="InterPro" id="IPR048933">
    <property type="entry name" value="B_lactamase-like_C"/>
</dbReference>
<dbReference type="KEGG" id="cber:B5D82_11295"/>
<feature type="domain" description="Metallo-beta-lactamase" evidence="1">
    <location>
        <begin position="52"/>
        <end position="267"/>
    </location>
</feature>
<dbReference type="Proteomes" id="UP000202259">
    <property type="component" value="Chromosome"/>
</dbReference>
<protein>
    <submittedName>
        <fullName evidence="2">MBL fold metallo-hydrolase</fullName>
    </submittedName>
</protein>
<organism evidence="2 3">
    <name type="scientific">Cognaticolwellia beringensis</name>
    <dbReference type="NCBI Taxonomy" id="1967665"/>
    <lineage>
        <taxon>Bacteria</taxon>
        <taxon>Pseudomonadati</taxon>
        <taxon>Pseudomonadota</taxon>
        <taxon>Gammaproteobacteria</taxon>
        <taxon>Alteromonadales</taxon>
        <taxon>Colwelliaceae</taxon>
        <taxon>Cognaticolwellia</taxon>
    </lineage>
</organism>
<evidence type="ECO:0000259" key="1">
    <source>
        <dbReference type="SMART" id="SM00849"/>
    </source>
</evidence>
<dbReference type="Pfam" id="PF00753">
    <property type="entry name" value="Lactamase_B"/>
    <property type="match status" value="1"/>
</dbReference>
<dbReference type="InterPro" id="IPR036866">
    <property type="entry name" value="RibonucZ/Hydroxyglut_hydro"/>
</dbReference>
<dbReference type="Gene3D" id="1.10.10.10">
    <property type="entry name" value="Winged helix-like DNA-binding domain superfamily/Winged helix DNA-binding domain"/>
    <property type="match status" value="1"/>
</dbReference>